<organism evidence="16 17">
    <name type="scientific">Paucilactobacillus wasatchensis</name>
    <dbReference type="NCBI Taxonomy" id="1335616"/>
    <lineage>
        <taxon>Bacteria</taxon>
        <taxon>Bacillati</taxon>
        <taxon>Bacillota</taxon>
        <taxon>Bacilli</taxon>
        <taxon>Lactobacillales</taxon>
        <taxon>Lactobacillaceae</taxon>
        <taxon>Paucilactobacillus</taxon>
    </lineage>
</organism>
<evidence type="ECO:0000256" key="1">
    <source>
        <dbReference type="ARBA" id="ARBA00006566"/>
    </source>
</evidence>
<feature type="binding site" evidence="11">
    <location>
        <position position="67"/>
    </location>
    <ligand>
        <name>ATP</name>
        <dbReference type="ChEBI" id="CHEBI:30616"/>
    </ligand>
</feature>
<dbReference type="STRING" id="1335616.WDC_1158"/>
<dbReference type="HAMAP" id="MF_00246">
    <property type="entry name" value="Galactokinase"/>
    <property type="match status" value="1"/>
</dbReference>
<dbReference type="Gene3D" id="3.30.230.10">
    <property type="match status" value="1"/>
</dbReference>
<feature type="domain" description="GHMP kinase C-terminal" evidence="14">
    <location>
        <begin position="287"/>
        <end position="368"/>
    </location>
</feature>
<keyword evidence="2 11" id="KW-0963">Cytoplasm</keyword>
<dbReference type="PRINTS" id="PR00959">
    <property type="entry name" value="MEVGALKINASE"/>
</dbReference>
<dbReference type="GO" id="GO:0004335">
    <property type="term" value="F:galactokinase activity"/>
    <property type="evidence" value="ECO:0007669"/>
    <property type="project" value="UniProtKB-UniRule"/>
</dbReference>
<feature type="binding site" evidence="11">
    <location>
        <position position="132"/>
    </location>
    <ligand>
        <name>Mg(2+)</name>
        <dbReference type="ChEBI" id="CHEBI:18420"/>
    </ligand>
</feature>
<dbReference type="Pfam" id="PF00288">
    <property type="entry name" value="GHMP_kinases_N"/>
    <property type="match status" value="1"/>
</dbReference>
<dbReference type="InterPro" id="IPR006203">
    <property type="entry name" value="GHMP_knse_ATP-bd_CS"/>
</dbReference>
<evidence type="ECO:0000256" key="5">
    <source>
        <dbReference type="ARBA" id="ARBA00022741"/>
    </source>
</evidence>
<dbReference type="PATRIC" id="fig|1335616.4.peg.1166"/>
<dbReference type="InterPro" id="IPR014721">
    <property type="entry name" value="Ribsml_uS5_D2-typ_fold_subgr"/>
</dbReference>
<protein>
    <recommendedName>
        <fullName evidence="11 12">Galactokinase</fullName>
        <ecNumber evidence="11 12">2.7.1.6</ecNumber>
    </recommendedName>
    <alternativeName>
        <fullName evidence="11">Galactose kinase</fullName>
    </alternativeName>
</protein>
<evidence type="ECO:0000256" key="11">
    <source>
        <dbReference type="HAMAP-Rule" id="MF_00246"/>
    </source>
</evidence>
<evidence type="ECO:0000313" key="17">
    <source>
        <dbReference type="Proteomes" id="UP000032279"/>
    </source>
</evidence>
<dbReference type="EMBL" id="AWTT01000026">
    <property type="protein sequence ID" value="KIS03230.1"/>
    <property type="molecule type" value="Genomic_DNA"/>
</dbReference>
<evidence type="ECO:0000256" key="12">
    <source>
        <dbReference type="NCBIfam" id="TIGR00131"/>
    </source>
</evidence>
<comment type="catalytic activity">
    <reaction evidence="11">
        <text>alpha-D-galactose + ATP = alpha-D-galactose 1-phosphate + ADP + H(+)</text>
        <dbReference type="Rhea" id="RHEA:13553"/>
        <dbReference type="ChEBI" id="CHEBI:15378"/>
        <dbReference type="ChEBI" id="CHEBI:28061"/>
        <dbReference type="ChEBI" id="CHEBI:30616"/>
        <dbReference type="ChEBI" id="CHEBI:58336"/>
        <dbReference type="ChEBI" id="CHEBI:456216"/>
        <dbReference type="EC" id="2.7.1.6"/>
    </reaction>
</comment>
<reference evidence="16 17" key="1">
    <citation type="submission" date="2013-08" db="EMBL/GenBank/DDBJ databases">
        <title>Lactobacillus wasatchii sp. WDC04, a late gas producing bacteria isolated from aged chedder cheese.</title>
        <authorList>
            <person name="Oberg C.J."/>
            <person name="Culumber M."/>
            <person name="McMahon D.J."/>
            <person name="Broadbent J.R."/>
            <person name="Oberg T.S."/>
            <person name="Ortaki F."/>
        </authorList>
    </citation>
    <scope>NUCLEOTIDE SEQUENCE [LARGE SCALE GENOMIC DNA]</scope>
    <source>
        <strain evidence="16 17">WDC04</strain>
    </source>
</reference>
<feature type="binding site" evidence="11">
    <location>
        <begin position="33"/>
        <end position="36"/>
    </location>
    <ligand>
        <name>substrate</name>
    </ligand>
</feature>
<dbReference type="PANTHER" id="PTHR10457">
    <property type="entry name" value="MEVALONATE KINASE/GALACTOKINASE"/>
    <property type="match status" value="1"/>
</dbReference>
<evidence type="ECO:0000256" key="7">
    <source>
        <dbReference type="ARBA" id="ARBA00022840"/>
    </source>
</evidence>
<keyword evidence="4 11" id="KW-0479">Metal-binding</keyword>
<comment type="caution">
    <text evidence="16">The sequence shown here is derived from an EMBL/GenBank/DDBJ whole genome shotgun (WGS) entry which is preliminary data.</text>
</comment>
<evidence type="ECO:0000259" key="13">
    <source>
        <dbReference type="Pfam" id="PF00288"/>
    </source>
</evidence>
<dbReference type="RefSeq" id="WP_044010908.1">
    <property type="nucleotide sequence ID" value="NZ_AWTT01000026.1"/>
</dbReference>
<keyword evidence="17" id="KW-1185">Reference proteome</keyword>
<proteinExistence type="inferred from homology"/>
<dbReference type="FunFam" id="3.30.230.10:FF:000017">
    <property type="entry name" value="Galactokinase"/>
    <property type="match status" value="1"/>
</dbReference>
<feature type="binding site" evidence="11">
    <location>
        <position position="226"/>
    </location>
    <ligand>
        <name>substrate</name>
    </ligand>
</feature>
<dbReference type="OrthoDB" id="250531at2"/>
<dbReference type="GO" id="GO:0005524">
    <property type="term" value="F:ATP binding"/>
    <property type="evidence" value="ECO:0007669"/>
    <property type="project" value="UniProtKB-UniRule"/>
</dbReference>
<dbReference type="InterPro" id="IPR022963">
    <property type="entry name" value="Galactokinase_bac"/>
</dbReference>
<feature type="domain" description="Galactokinase N-terminal" evidence="15">
    <location>
        <begin position="9"/>
        <end position="57"/>
    </location>
</feature>
<evidence type="ECO:0000256" key="4">
    <source>
        <dbReference type="ARBA" id="ARBA00022723"/>
    </source>
</evidence>
<evidence type="ECO:0000256" key="6">
    <source>
        <dbReference type="ARBA" id="ARBA00022777"/>
    </source>
</evidence>
<comment type="function">
    <text evidence="11">Catalyzes the transfer of the gamma-phosphate of ATP to D-galactose to form alpha-D-galactose-1-phosphate (Gal-1-P).</text>
</comment>
<dbReference type="InterPro" id="IPR036554">
    <property type="entry name" value="GHMP_kinase_C_sf"/>
</dbReference>
<dbReference type="InterPro" id="IPR013750">
    <property type="entry name" value="GHMP_kinase_C_dom"/>
</dbReference>
<evidence type="ECO:0000256" key="9">
    <source>
        <dbReference type="ARBA" id="ARBA00023144"/>
    </source>
</evidence>
<accession>A0A0D1A5R2</accession>
<dbReference type="InterPro" id="IPR006204">
    <property type="entry name" value="GHMP_kinase_N_dom"/>
</dbReference>
<evidence type="ECO:0000256" key="10">
    <source>
        <dbReference type="ARBA" id="ARBA00023277"/>
    </source>
</evidence>
<dbReference type="PANTHER" id="PTHR10457:SF7">
    <property type="entry name" value="GALACTOKINASE-RELATED"/>
    <property type="match status" value="1"/>
</dbReference>
<evidence type="ECO:0000259" key="14">
    <source>
        <dbReference type="Pfam" id="PF08544"/>
    </source>
</evidence>
<dbReference type="GO" id="GO:0006012">
    <property type="term" value="P:galactose metabolic process"/>
    <property type="evidence" value="ECO:0007669"/>
    <property type="project" value="UniProtKB-UniRule"/>
</dbReference>
<feature type="active site" description="Proton acceptor" evidence="11">
    <location>
        <position position="176"/>
    </location>
</feature>
<dbReference type="InterPro" id="IPR006206">
    <property type="entry name" value="Mevalonate/galactokinase"/>
</dbReference>
<evidence type="ECO:0000256" key="8">
    <source>
        <dbReference type="ARBA" id="ARBA00022842"/>
    </source>
</evidence>
<dbReference type="PIRSF" id="PIRSF000530">
    <property type="entry name" value="Galactokinase"/>
    <property type="match status" value="1"/>
</dbReference>
<comment type="subcellular location">
    <subcellularLocation>
        <location evidence="11">Cytoplasm</location>
    </subcellularLocation>
</comment>
<dbReference type="NCBIfam" id="NF003705">
    <property type="entry name" value="PRK05322.1"/>
    <property type="match status" value="1"/>
</dbReference>
<evidence type="ECO:0000256" key="2">
    <source>
        <dbReference type="ARBA" id="ARBA00022490"/>
    </source>
</evidence>
<dbReference type="Gene3D" id="3.30.70.890">
    <property type="entry name" value="GHMP kinase, C-terminal domain"/>
    <property type="match status" value="1"/>
</dbReference>
<keyword evidence="7 11" id="KW-0067">ATP-binding</keyword>
<keyword evidence="8 11" id="KW-0460">Magnesium</keyword>
<comment type="pathway">
    <text evidence="11">Carbohydrate metabolism; galactose metabolism.</text>
</comment>
<keyword evidence="9 11" id="KW-0299">Galactose metabolism</keyword>
<evidence type="ECO:0000313" key="16">
    <source>
        <dbReference type="EMBL" id="KIS03230.1"/>
    </source>
</evidence>
<dbReference type="PROSITE" id="PS00627">
    <property type="entry name" value="GHMP_KINASES_ATP"/>
    <property type="match status" value="1"/>
</dbReference>
<name>A0A0D1A5R2_9LACO</name>
<dbReference type="FunFam" id="3.30.70.890:FF:000001">
    <property type="entry name" value="Galactokinase"/>
    <property type="match status" value="1"/>
</dbReference>
<dbReference type="UniPathway" id="UPA00214"/>
<keyword evidence="3 11" id="KW-0808">Transferase</keyword>
<dbReference type="SUPFAM" id="SSF54211">
    <property type="entry name" value="Ribosomal protein S5 domain 2-like"/>
    <property type="match status" value="1"/>
</dbReference>
<dbReference type="GO" id="GO:0000287">
    <property type="term" value="F:magnesium ion binding"/>
    <property type="evidence" value="ECO:0007669"/>
    <property type="project" value="UniProtKB-UniRule"/>
</dbReference>
<evidence type="ECO:0000259" key="15">
    <source>
        <dbReference type="Pfam" id="PF10509"/>
    </source>
</evidence>
<dbReference type="InterPro" id="IPR019539">
    <property type="entry name" value="GalKase_N"/>
</dbReference>
<keyword evidence="10 11" id="KW-0119">Carbohydrate metabolism</keyword>
<gene>
    <name evidence="11" type="primary">galK</name>
    <name evidence="16" type="ORF">WDC_1158</name>
</gene>
<dbReference type="AlphaFoldDB" id="A0A0D1A5R2"/>
<dbReference type="SUPFAM" id="SSF55060">
    <property type="entry name" value="GHMP Kinase, C-terminal domain"/>
    <property type="match status" value="1"/>
</dbReference>
<sequence>MDKNELLAQFEKVYGVAGQRVYFSPGRINIIGEYTDFNGGNVFPCAISLGTYGVYAPRTDNQIRLYSVNMKSDDIENFEIGDLKPETEAKSKWINYFKGMVVQLLQHGFKFDHGFDLLVHGNLPYGAGLSSSASIELLMGYILKHEYNLDIEQIELVKLGQKVENDFVGLNSGIMDQFAVGMGKKDNAILLDTNTMEYHYYPLALNDYTVVIMNTNKEHSLIDSKYNERRAQNEEAVRRLQKGLDIKALGDLDEDTFDQYTYLINDDILIRRARHVVIENQRTLKAKQALLDQDLEKLGRLINASHISLEYDYEVTGKELDTLASTAWKQPGVLGARMIGGGFGGSAIAIVKKDQVDAFEKNVGATYKQTIGYDAEFYDAEIVDGPHEVK</sequence>
<feature type="domain" description="GHMP kinase N-terminal" evidence="13">
    <location>
        <begin position="95"/>
        <end position="184"/>
    </location>
</feature>
<feature type="binding site" evidence="11">
    <location>
        <begin position="126"/>
        <end position="132"/>
    </location>
    <ligand>
        <name>ATP</name>
        <dbReference type="ChEBI" id="CHEBI:30616"/>
    </ligand>
</feature>
<keyword evidence="5 11" id="KW-0547">Nucleotide-binding</keyword>
<dbReference type="InterPro" id="IPR000705">
    <property type="entry name" value="Galactokinase"/>
</dbReference>
<dbReference type="NCBIfam" id="TIGR00131">
    <property type="entry name" value="gal_kin"/>
    <property type="match status" value="1"/>
</dbReference>
<dbReference type="GO" id="GO:0005829">
    <property type="term" value="C:cytosol"/>
    <property type="evidence" value="ECO:0007669"/>
    <property type="project" value="TreeGrafter"/>
</dbReference>
<dbReference type="InterPro" id="IPR020568">
    <property type="entry name" value="Ribosomal_Su5_D2-typ_SF"/>
</dbReference>
<dbReference type="PRINTS" id="PR00473">
    <property type="entry name" value="GALCTOKINASE"/>
</dbReference>
<feature type="binding site" evidence="11">
    <location>
        <position position="164"/>
    </location>
    <ligand>
        <name>Mg(2+)</name>
        <dbReference type="ChEBI" id="CHEBI:18420"/>
    </ligand>
</feature>
<dbReference type="EC" id="2.7.1.6" evidence="11 12"/>
<feature type="site" description="Transition state stabilizer" evidence="11">
    <location>
        <position position="27"/>
    </location>
</feature>
<evidence type="ECO:0000256" key="3">
    <source>
        <dbReference type="ARBA" id="ARBA00022679"/>
    </source>
</evidence>
<keyword evidence="6 11" id="KW-0418">Kinase</keyword>
<comment type="similarity">
    <text evidence="1 11">Belongs to the GHMP kinase family. GalK subfamily.</text>
</comment>
<dbReference type="Proteomes" id="UP000032279">
    <property type="component" value="Unassembled WGS sequence"/>
</dbReference>
<dbReference type="Pfam" id="PF08544">
    <property type="entry name" value="GHMP_kinases_C"/>
    <property type="match status" value="1"/>
</dbReference>
<dbReference type="Pfam" id="PF10509">
    <property type="entry name" value="GalKase_gal_bdg"/>
    <property type="match status" value="1"/>
</dbReference>